<accession>A0A2S9YSD6</accession>
<gene>
    <name evidence="1" type="primary">vanW_1</name>
    <name evidence="1" type="ORF">ENSA7_24010</name>
</gene>
<sequence>MEKLEPIEVAVHQAKVQVHRLLRWVDDRRDPLTPARSGRLLVDLPLAVEDRSSLWTTGPDADPREWPLELGKVENLRVAARALDGLEFEAHQVFSFWAQVGPPVRARGYVAGRELREGCVVPGIGGGLCLLSNGLYGAARRAGFELLERHPHSRRPPGSRAALGEDATVAWNYVDLRFVAGQPWRLEVRLDAQALIVGVRTERRRNPVRVLHERRDLEREPSSLRVSGRWAGDAGPSCMSCDRPCDNARPGPATPTATPIRGRRSWLVDAAWPEYVRHVRAHARPHDRVLQPIDGELLGQRRYAWPRVGERVQFPVQTVARSLRSRRLASQGPGRQRALLEDDRRLATAMAARLELEDTELVVAQNLLGHLWRLGVLGGRRVSVLMQRLPLLELQAQLDEAHARNPDSPTLADFRADPWLAEAESRALDDAIELITPHVGVANCYPGKTTVLDWELGSGVRGGRARVRVPGPLRLWLPTSSVARKGVWELRDALSEPGLGRVELWIAGRELEGARFWSSCVGVTVQRGSPELATLDAVVLPAWIEHQPRALLQAVAAGVPVIASSACGLPEILGVHTIAAGDATGLRRALTELHGPALAEPSQGGRA</sequence>
<dbReference type="Pfam" id="PF13692">
    <property type="entry name" value="Glyco_trans_1_4"/>
    <property type="match status" value="1"/>
</dbReference>
<dbReference type="SUPFAM" id="SSF53756">
    <property type="entry name" value="UDP-Glycosyltransferase/glycogen phosphorylase"/>
    <property type="match status" value="1"/>
</dbReference>
<comment type="caution">
    <text evidence="1">The sequence shown here is derived from an EMBL/GenBank/DDBJ whole genome shotgun (WGS) entry which is preliminary data.</text>
</comment>
<dbReference type="AlphaFoldDB" id="A0A2S9YSD6"/>
<dbReference type="OrthoDB" id="9797191at2"/>
<protein>
    <submittedName>
        <fullName evidence="1">Vancomycin B-type resistance protein VanW</fullName>
    </submittedName>
</protein>
<dbReference type="InterPro" id="IPR052913">
    <property type="entry name" value="Glycopeptide_resist_protein"/>
</dbReference>
<evidence type="ECO:0000313" key="2">
    <source>
        <dbReference type="Proteomes" id="UP000238823"/>
    </source>
</evidence>
<dbReference type="EMBL" id="PVNL01000047">
    <property type="protein sequence ID" value="PRQ07962.1"/>
    <property type="molecule type" value="Genomic_DNA"/>
</dbReference>
<dbReference type="PANTHER" id="PTHR35788:SF1">
    <property type="entry name" value="EXPORTED PROTEIN"/>
    <property type="match status" value="1"/>
</dbReference>
<proteinExistence type="predicted"/>
<organism evidence="1 2">
    <name type="scientific">Enhygromyxa salina</name>
    <dbReference type="NCBI Taxonomy" id="215803"/>
    <lineage>
        <taxon>Bacteria</taxon>
        <taxon>Pseudomonadati</taxon>
        <taxon>Myxococcota</taxon>
        <taxon>Polyangia</taxon>
        <taxon>Nannocystales</taxon>
        <taxon>Nannocystaceae</taxon>
        <taxon>Enhygromyxa</taxon>
    </lineage>
</organism>
<name>A0A2S9YSD6_9BACT</name>
<dbReference type="PANTHER" id="PTHR35788">
    <property type="entry name" value="EXPORTED PROTEIN-RELATED"/>
    <property type="match status" value="1"/>
</dbReference>
<reference evidence="1 2" key="1">
    <citation type="submission" date="2018-03" db="EMBL/GenBank/DDBJ databases">
        <title>Draft Genome Sequences of the Obligatory Marine Myxobacteria Enhygromyxa salina SWB007.</title>
        <authorList>
            <person name="Poehlein A."/>
            <person name="Moghaddam J.A."/>
            <person name="Harms H."/>
            <person name="Alanjari M."/>
            <person name="Koenig G.M."/>
            <person name="Daniel R."/>
            <person name="Schaeberle T.F."/>
        </authorList>
    </citation>
    <scope>NUCLEOTIDE SEQUENCE [LARGE SCALE GENOMIC DNA]</scope>
    <source>
        <strain evidence="1 2">SWB007</strain>
    </source>
</reference>
<dbReference type="Gene3D" id="3.40.50.2000">
    <property type="entry name" value="Glycogen Phosphorylase B"/>
    <property type="match status" value="1"/>
</dbReference>
<dbReference type="InterPro" id="IPR007391">
    <property type="entry name" value="Vancomycin_resist_VanW"/>
</dbReference>
<dbReference type="Pfam" id="PF04294">
    <property type="entry name" value="VanW"/>
    <property type="match status" value="1"/>
</dbReference>
<dbReference type="Proteomes" id="UP000238823">
    <property type="component" value="Unassembled WGS sequence"/>
</dbReference>
<dbReference type="RefSeq" id="WP_106089423.1">
    <property type="nucleotide sequence ID" value="NZ_PVNL01000047.1"/>
</dbReference>
<evidence type="ECO:0000313" key="1">
    <source>
        <dbReference type="EMBL" id="PRQ07962.1"/>
    </source>
</evidence>